<dbReference type="PANTHER" id="PTHR42798">
    <property type="entry name" value="LIPOPROTEIN-RELEASING SYSTEM ATP-BINDING PROTEIN LOLD"/>
    <property type="match status" value="1"/>
</dbReference>
<evidence type="ECO:0000313" key="4">
    <source>
        <dbReference type="Proteomes" id="UP000316495"/>
    </source>
</evidence>
<dbReference type="InterPro" id="IPR027417">
    <property type="entry name" value="P-loop_NTPase"/>
</dbReference>
<evidence type="ECO:0000313" key="3">
    <source>
        <dbReference type="EMBL" id="TSC94344.1"/>
    </source>
</evidence>
<sequence>MKMEQMRENKDAEFVKPAHERIINVSGLKKVFTVGDNLVHGLRGIDLEIDSTDFLVIFGPSGCGKSTLLNIISGNDTPSEGKVEIRGMDIFKLNEDERGVFRSKKMGLIHQLPYWIKSLSVLENVALPLIIEGEKPKFAKEKAIKVMAEINITKLAVQRPTQLSGGQQQKVGLARALVSNP</sequence>
<dbReference type="InterPro" id="IPR003439">
    <property type="entry name" value="ABC_transporter-like_ATP-bd"/>
</dbReference>
<comment type="caution">
    <text evidence="3">The sequence shown here is derived from an EMBL/GenBank/DDBJ whole genome shotgun (WGS) entry which is preliminary data.</text>
</comment>
<dbReference type="EMBL" id="VMGN01000014">
    <property type="protein sequence ID" value="TSC94344.1"/>
    <property type="molecule type" value="Genomic_DNA"/>
</dbReference>
<dbReference type="SUPFAM" id="SSF52540">
    <property type="entry name" value="P-loop containing nucleoside triphosphate hydrolases"/>
    <property type="match status" value="1"/>
</dbReference>
<dbReference type="PROSITE" id="PS00211">
    <property type="entry name" value="ABC_TRANSPORTER_1"/>
    <property type="match status" value="1"/>
</dbReference>
<name>A0A554LNH7_9BACT</name>
<dbReference type="PROSITE" id="PS50893">
    <property type="entry name" value="ABC_TRANSPORTER_2"/>
    <property type="match status" value="1"/>
</dbReference>
<keyword evidence="3" id="KW-0449">Lipoprotein</keyword>
<dbReference type="GO" id="GO:0005524">
    <property type="term" value="F:ATP binding"/>
    <property type="evidence" value="ECO:0007669"/>
    <property type="project" value="UniProtKB-KW"/>
</dbReference>
<dbReference type="InterPro" id="IPR017871">
    <property type="entry name" value="ABC_transporter-like_CS"/>
</dbReference>
<keyword evidence="3" id="KW-0547">Nucleotide-binding</keyword>
<comment type="similarity">
    <text evidence="1">Belongs to the ABC transporter superfamily.</text>
</comment>
<dbReference type="Gene3D" id="3.40.50.300">
    <property type="entry name" value="P-loop containing nucleotide triphosphate hydrolases"/>
    <property type="match status" value="1"/>
</dbReference>
<organism evidence="3 4">
    <name type="scientific">Candidatus Berkelbacteria bacterium Athens1014_28</name>
    <dbReference type="NCBI Taxonomy" id="2017145"/>
    <lineage>
        <taxon>Bacteria</taxon>
        <taxon>Candidatus Berkelbacteria</taxon>
    </lineage>
</organism>
<dbReference type="Pfam" id="PF00005">
    <property type="entry name" value="ABC_tran"/>
    <property type="match status" value="1"/>
</dbReference>
<evidence type="ECO:0000256" key="1">
    <source>
        <dbReference type="ARBA" id="ARBA00005417"/>
    </source>
</evidence>
<gene>
    <name evidence="3" type="ORF">Athens101428_297</name>
</gene>
<proteinExistence type="inferred from homology"/>
<keyword evidence="3" id="KW-0067">ATP-binding</keyword>
<evidence type="ECO:0000259" key="2">
    <source>
        <dbReference type="PROSITE" id="PS50893"/>
    </source>
</evidence>
<dbReference type="GO" id="GO:0016887">
    <property type="term" value="F:ATP hydrolysis activity"/>
    <property type="evidence" value="ECO:0007669"/>
    <property type="project" value="InterPro"/>
</dbReference>
<reference evidence="3 4" key="1">
    <citation type="submission" date="2017-07" db="EMBL/GenBank/DDBJ databases">
        <title>Mechanisms for carbon and nitrogen cycling indicate functional differentiation within the Candidate Phyla Radiation.</title>
        <authorList>
            <person name="Danczak R.E."/>
            <person name="Johnston M.D."/>
            <person name="Kenah C."/>
            <person name="Slattery M."/>
            <person name="Wrighton K.C."/>
            <person name="Wilkins M.J."/>
        </authorList>
    </citation>
    <scope>NUCLEOTIDE SEQUENCE [LARGE SCALE GENOMIC DNA]</scope>
    <source>
        <strain evidence="3">Athens1014_28</strain>
    </source>
</reference>
<dbReference type="PANTHER" id="PTHR42798:SF7">
    <property type="entry name" value="ALPHA-D-RIBOSE 1-METHYLPHOSPHONATE 5-TRIPHOSPHATE SYNTHASE SUBUNIT PHNL"/>
    <property type="match status" value="1"/>
</dbReference>
<accession>A0A554LNH7</accession>
<protein>
    <submittedName>
        <fullName evidence="3">Lipoprotein-releasing system ATP-binding protein</fullName>
    </submittedName>
</protein>
<dbReference type="AlphaFoldDB" id="A0A554LNH7"/>
<feature type="domain" description="ABC transporter" evidence="2">
    <location>
        <begin position="23"/>
        <end position="181"/>
    </location>
</feature>
<dbReference type="Proteomes" id="UP000316495">
    <property type="component" value="Unassembled WGS sequence"/>
</dbReference>